<dbReference type="Pfam" id="PF03816">
    <property type="entry name" value="LytR_cpsA_psr"/>
    <property type="match status" value="1"/>
</dbReference>
<evidence type="ECO:0000313" key="5">
    <source>
        <dbReference type="EMBL" id="SNU88295.1"/>
    </source>
</evidence>
<dbReference type="InterPro" id="IPR004190">
    <property type="entry name" value="DNA_pol_proc_fac"/>
</dbReference>
<keyword evidence="2" id="KW-0472">Membrane</keyword>
<dbReference type="Gene3D" id="3.40.190.10">
    <property type="entry name" value="Periplasmic binding protein-like II"/>
    <property type="match status" value="1"/>
</dbReference>
<keyword evidence="2" id="KW-0812">Transmembrane</keyword>
<evidence type="ECO:0000256" key="1">
    <source>
        <dbReference type="ARBA" id="ARBA00006068"/>
    </source>
</evidence>
<feature type="transmembrane region" description="Helical" evidence="2">
    <location>
        <begin position="46"/>
        <end position="69"/>
    </location>
</feature>
<keyword evidence="6" id="KW-1185">Reference proteome</keyword>
<proteinExistence type="inferred from homology"/>
<dbReference type="AlphaFoldDB" id="A0A239SS28"/>
<dbReference type="Proteomes" id="UP000215185">
    <property type="component" value="Chromosome 1"/>
</dbReference>
<dbReference type="STRING" id="1123308.GCA_000380085_00330"/>
<organism evidence="5 6">
    <name type="scientific">Streptococcus merionis</name>
    <dbReference type="NCBI Taxonomy" id="400065"/>
    <lineage>
        <taxon>Bacteria</taxon>
        <taxon>Bacillati</taxon>
        <taxon>Bacillota</taxon>
        <taxon>Bacilli</taxon>
        <taxon>Lactobacillales</taxon>
        <taxon>Streptococcaceae</taxon>
        <taxon>Streptococcus</taxon>
    </lineage>
</organism>
<dbReference type="OrthoDB" id="27330at2"/>
<feature type="domain" description="Cell envelope-related transcriptional attenuator" evidence="4">
    <location>
        <begin position="251"/>
        <end position="397"/>
    </location>
</feature>
<dbReference type="PANTHER" id="PTHR33392">
    <property type="entry name" value="POLYISOPRENYL-TEICHOIC ACID--PEPTIDOGLYCAN TEICHOIC ACID TRANSFERASE TAGU"/>
    <property type="match status" value="1"/>
</dbReference>
<feature type="domain" description="DNA polymerase processivity factor" evidence="3">
    <location>
        <begin position="73"/>
        <end position="187"/>
    </location>
</feature>
<dbReference type="Gene3D" id="3.40.630.190">
    <property type="entry name" value="LCP protein"/>
    <property type="match status" value="1"/>
</dbReference>
<dbReference type="PANTHER" id="PTHR33392:SF6">
    <property type="entry name" value="POLYISOPRENYL-TEICHOIC ACID--PEPTIDOGLYCAN TEICHOIC ACID TRANSFERASE TAGU"/>
    <property type="match status" value="1"/>
</dbReference>
<evidence type="ECO:0000313" key="6">
    <source>
        <dbReference type="Proteomes" id="UP000215185"/>
    </source>
</evidence>
<dbReference type="Pfam" id="PF02916">
    <property type="entry name" value="DNA_PPF"/>
    <property type="match status" value="1"/>
</dbReference>
<dbReference type="KEGG" id="smen:SAMEA4412692_0990"/>
<dbReference type="NCBIfam" id="TIGR00350">
    <property type="entry name" value="lytR_cpsA_psr"/>
    <property type="match status" value="1"/>
</dbReference>
<comment type="similarity">
    <text evidence="1">Belongs to the LytR/CpsA/Psr (LCP) family.</text>
</comment>
<evidence type="ECO:0000259" key="3">
    <source>
        <dbReference type="Pfam" id="PF02916"/>
    </source>
</evidence>
<dbReference type="GO" id="GO:0006260">
    <property type="term" value="P:DNA replication"/>
    <property type="evidence" value="ECO:0007669"/>
    <property type="project" value="InterPro"/>
</dbReference>
<dbReference type="RefSeq" id="WP_018372893.1">
    <property type="nucleotide sequence ID" value="NZ_LT906439.1"/>
</dbReference>
<keyword evidence="2" id="KW-1133">Transmembrane helix</keyword>
<feature type="transmembrane region" description="Helical" evidence="2">
    <location>
        <begin position="76"/>
        <end position="95"/>
    </location>
</feature>
<evidence type="ECO:0000256" key="2">
    <source>
        <dbReference type="SAM" id="Phobius"/>
    </source>
</evidence>
<dbReference type="InterPro" id="IPR050922">
    <property type="entry name" value="LytR/CpsA/Psr_CW_biosynth"/>
</dbReference>
<accession>A0A239SS28</accession>
<feature type="transmembrane region" description="Helical" evidence="2">
    <location>
        <begin position="20"/>
        <end position="40"/>
    </location>
</feature>
<dbReference type="EMBL" id="LT906439">
    <property type="protein sequence ID" value="SNU88295.1"/>
    <property type="molecule type" value="Genomic_DNA"/>
</dbReference>
<dbReference type="InterPro" id="IPR004474">
    <property type="entry name" value="LytR_CpsA_psr"/>
</dbReference>
<evidence type="ECO:0000259" key="4">
    <source>
        <dbReference type="Pfam" id="PF03816"/>
    </source>
</evidence>
<protein>
    <submittedName>
        <fullName evidence="5">Transcriptional regulator</fullName>
    </submittedName>
</protein>
<reference evidence="5 6" key="1">
    <citation type="submission" date="2017-06" db="EMBL/GenBank/DDBJ databases">
        <authorList>
            <consortium name="Pathogen Informatics"/>
        </authorList>
    </citation>
    <scope>NUCLEOTIDE SEQUENCE [LARGE SCALE GENOMIC DNA]</scope>
    <source>
        <strain evidence="5 6">NCTC13788</strain>
    </source>
</reference>
<dbReference type="eggNOG" id="COG1316">
    <property type="taxonomic scope" value="Bacteria"/>
</dbReference>
<name>A0A239SS28_9STRE</name>
<gene>
    <name evidence="5" type="primary">lytR_1</name>
    <name evidence="5" type="ORF">SAMEA4412692_00990</name>
</gene>
<sequence length="489" mass="53612">MTGRSRHRRGKNKFENVNWLNLFLFLIFTTTAIAFLYVGYQHGFLVVKGISLAIPLILLLLFITFFLLIKFRKASLLTGIFLTVASVLLGFGLYAQKTVVDVSGKLNKSATFSETVMSIVVPADSDINDIAQVSSAFTAKDSDARNIEVLLAQLKADKNLDLESQDVASYQEAYEKLLAGEGQAMVLNSAYGDLLETVHSGYAEKLKTLYSYTIKKDVKTGQSEKTISASDSFNIYISGIDTYGPISSVSRSDVNIIMTVNRSTNQILLTTTPRDSYVRIAGGGNNQYDKLTHSGVYGIESSIQTLENLYDIDISYYARINFTSFLNLIDALGGIEVYNDQEFTSLHGNYHFPVGNVKLNSEQALGFVRERYSLADGDRDRGRNHNKVIAAIINKLTSVNALASYTSIIDSVGTSVQTDMPLSVMLALANDQLASGKRYSIVSQSLEGTGSVGQLPSYAMPNASLYMMSVDETSLNTIKTAIHKTLEGN</sequence>